<dbReference type="SMART" id="SM00490">
    <property type="entry name" value="HELICc"/>
    <property type="match status" value="1"/>
</dbReference>
<keyword evidence="2 6" id="KW-0378">Hydrolase</keyword>
<dbReference type="InterPro" id="IPR000629">
    <property type="entry name" value="RNA-helicase_DEAD-box_CS"/>
</dbReference>
<feature type="region of interest" description="Disordered" evidence="7">
    <location>
        <begin position="525"/>
        <end position="646"/>
    </location>
</feature>
<dbReference type="PROSITE" id="PS00039">
    <property type="entry name" value="DEAD_ATP_HELICASE"/>
    <property type="match status" value="1"/>
</dbReference>
<dbReference type="Proteomes" id="UP000243507">
    <property type="component" value="Unassembled WGS sequence"/>
</dbReference>
<evidence type="ECO:0000256" key="7">
    <source>
        <dbReference type="SAM" id="MobiDB-lite"/>
    </source>
</evidence>
<evidence type="ECO:0000256" key="6">
    <source>
        <dbReference type="RuleBase" id="RU000492"/>
    </source>
</evidence>
<dbReference type="AlphaFoldDB" id="A0A2A4CRB6"/>
<dbReference type="InterPro" id="IPR044742">
    <property type="entry name" value="DEAD/DEAH_RhlB"/>
</dbReference>
<dbReference type="GO" id="GO:0005829">
    <property type="term" value="C:cytosol"/>
    <property type="evidence" value="ECO:0007669"/>
    <property type="project" value="TreeGrafter"/>
</dbReference>
<dbReference type="Pfam" id="PF03880">
    <property type="entry name" value="DbpA"/>
    <property type="match status" value="1"/>
</dbReference>
<dbReference type="GO" id="GO:0003676">
    <property type="term" value="F:nucleic acid binding"/>
    <property type="evidence" value="ECO:0007669"/>
    <property type="project" value="InterPro"/>
</dbReference>
<keyword evidence="1 6" id="KW-0547">Nucleotide-binding</keyword>
<dbReference type="InterPro" id="IPR005580">
    <property type="entry name" value="DbpA/CsdA_RNA-bd_dom"/>
</dbReference>
<dbReference type="InterPro" id="IPR001650">
    <property type="entry name" value="Helicase_C-like"/>
</dbReference>
<evidence type="ECO:0000256" key="2">
    <source>
        <dbReference type="ARBA" id="ARBA00022801"/>
    </source>
</evidence>
<evidence type="ECO:0000256" key="1">
    <source>
        <dbReference type="ARBA" id="ARBA00022741"/>
    </source>
</evidence>
<dbReference type="RefSeq" id="WP_096431796.1">
    <property type="nucleotide sequence ID" value="NZ_NTJD01000003.1"/>
</dbReference>
<dbReference type="OrthoDB" id="9805696at2"/>
<reference evidence="10 11" key="1">
    <citation type="submission" date="2017-09" db="EMBL/GenBank/DDBJ databases">
        <title>A multilocus sequence analysis scheme for characterization of bacteria in the genus Thioclava.</title>
        <authorList>
            <person name="Liu Y."/>
            <person name="Shao Z."/>
        </authorList>
    </citation>
    <scope>NUCLEOTIDE SEQUENCE [LARGE SCALE GENOMIC DNA]</scope>
    <source>
        <strain evidence="10 11">CAU 1312</strain>
    </source>
</reference>
<dbReference type="Gene3D" id="3.30.70.330">
    <property type="match status" value="1"/>
</dbReference>
<dbReference type="PROSITE" id="PS51192">
    <property type="entry name" value="HELICASE_ATP_BIND_1"/>
    <property type="match status" value="1"/>
</dbReference>
<feature type="compositionally biased region" description="Low complexity" evidence="7">
    <location>
        <begin position="628"/>
        <end position="638"/>
    </location>
</feature>
<protein>
    <submittedName>
        <fullName evidence="10">ATP-dependent RNA helicase</fullName>
    </submittedName>
</protein>
<dbReference type="Pfam" id="PF00270">
    <property type="entry name" value="DEAD"/>
    <property type="match status" value="1"/>
</dbReference>
<organism evidence="10 11">
    <name type="scientific">Pseudothioclava arenosa</name>
    <dbReference type="NCBI Taxonomy" id="1795308"/>
    <lineage>
        <taxon>Bacteria</taxon>
        <taxon>Pseudomonadati</taxon>
        <taxon>Pseudomonadota</taxon>
        <taxon>Alphaproteobacteria</taxon>
        <taxon>Rhodobacterales</taxon>
        <taxon>Paracoccaceae</taxon>
        <taxon>Pseudothioclava</taxon>
    </lineage>
</organism>
<feature type="compositionally biased region" description="Gly residues" evidence="7">
    <location>
        <begin position="547"/>
        <end position="557"/>
    </location>
</feature>
<dbReference type="PANTHER" id="PTHR47959">
    <property type="entry name" value="ATP-DEPENDENT RNA HELICASE RHLE-RELATED"/>
    <property type="match status" value="1"/>
</dbReference>
<feature type="domain" description="Helicase ATP-binding" evidence="8">
    <location>
        <begin position="25"/>
        <end position="201"/>
    </location>
</feature>
<dbReference type="Pfam" id="PF00271">
    <property type="entry name" value="Helicase_C"/>
    <property type="match status" value="1"/>
</dbReference>
<keyword evidence="3 6" id="KW-0347">Helicase</keyword>
<dbReference type="SMART" id="SM00487">
    <property type="entry name" value="DEXDc"/>
    <property type="match status" value="1"/>
</dbReference>
<evidence type="ECO:0000259" key="8">
    <source>
        <dbReference type="PROSITE" id="PS51192"/>
    </source>
</evidence>
<evidence type="ECO:0000259" key="9">
    <source>
        <dbReference type="PROSITE" id="PS51194"/>
    </source>
</evidence>
<dbReference type="CDD" id="cd00268">
    <property type="entry name" value="DEADc"/>
    <property type="match status" value="1"/>
</dbReference>
<dbReference type="GO" id="GO:0003724">
    <property type="term" value="F:RNA helicase activity"/>
    <property type="evidence" value="ECO:0007669"/>
    <property type="project" value="UniProtKB-ARBA"/>
</dbReference>
<gene>
    <name evidence="10" type="ORF">CLN94_05020</name>
</gene>
<dbReference type="InterPro" id="IPR012677">
    <property type="entry name" value="Nucleotide-bd_a/b_plait_sf"/>
</dbReference>
<comment type="similarity">
    <text evidence="5 6">Belongs to the DEAD box helicase family.</text>
</comment>
<feature type="compositionally biased region" description="Low complexity" evidence="7">
    <location>
        <begin position="536"/>
        <end position="546"/>
    </location>
</feature>
<dbReference type="Gene3D" id="3.40.50.300">
    <property type="entry name" value="P-loop containing nucleotide triphosphate hydrolases"/>
    <property type="match status" value="2"/>
</dbReference>
<keyword evidence="4 6" id="KW-0067">ATP-binding</keyword>
<evidence type="ECO:0000313" key="10">
    <source>
        <dbReference type="EMBL" id="PCD77135.1"/>
    </source>
</evidence>
<feature type="domain" description="Helicase C-terminal" evidence="9">
    <location>
        <begin position="228"/>
        <end position="374"/>
    </location>
</feature>
<dbReference type="EMBL" id="NTJD01000003">
    <property type="protein sequence ID" value="PCD77135.1"/>
    <property type="molecule type" value="Genomic_DNA"/>
</dbReference>
<feature type="compositionally biased region" description="Basic and acidic residues" evidence="7">
    <location>
        <begin position="558"/>
        <end position="573"/>
    </location>
</feature>
<dbReference type="InterPro" id="IPR014001">
    <property type="entry name" value="Helicase_ATP-bd"/>
</dbReference>
<evidence type="ECO:0000256" key="5">
    <source>
        <dbReference type="ARBA" id="ARBA00038437"/>
    </source>
</evidence>
<dbReference type="GO" id="GO:0005524">
    <property type="term" value="F:ATP binding"/>
    <property type="evidence" value="ECO:0007669"/>
    <property type="project" value="UniProtKB-KW"/>
</dbReference>
<dbReference type="GO" id="GO:0016787">
    <property type="term" value="F:hydrolase activity"/>
    <property type="evidence" value="ECO:0007669"/>
    <property type="project" value="UniProtKB-KW"/>
</dbReference>
<evidence type="ECO:0000256" key="3">
    <source>
        <dbReference type="ARBA" id="ARBA00022806"/>
    </source>
</evidence>
<feature type="compositionally biased region" description="Basic and acidic residues" evidence="7">
    <location>
        <begin position="580"/>
        <end position="624"/>
    </location>
</feature>
<comment type="caution">
    <text evidence="10">The sequence shown here is derived from an EMBL/GenBank/DDBJ whole genome shotgun (WGS) entry which is preliminary data.</text>
</comment>
<dbReference type="PANTHER" id="PTHR47959:SF1">
    <property type="entry name" value="ATP-DEPENDENT RNA HELICASE DBPA"/>
    <property type="match status" value="1"/>
</dbReference>
<keyword evidence="11" id="KW-1185">Reference proteome</keyword>
<dbReference type="InterPro" id="IPR011545">
    <property type="entry name" value="DEAD/DEAH_box_helicase_dom"/>
</dbReference>
<evidence type="ECO:0000256" key="4">
    <source>
        <dbReference type="ARBA" id="ARBA00022840"/>
    </source>
</evidence>
<proteinExistence type="inferred from homology"/>
<sequence>MKQTLSAALSARGYTNLTAVQEAVTEPGLEGADLLVSAQTGSGKTVSFGLAIAPTLLGEAESFGYAGAPLALVIAPTRELALQVRHELTWLYKETGAVLASCVGGMDARAERRALERGAHIVVATPGRLCDHLRRGAIDLSQLRAVVLDEADEMLDLGFRDDLETILEASPESRQTLLFSATVSPEIARLAKRYQRDAQRISTQSGTSQHTDIDYRAVMVADHDEENAITNLLRFHEPPNAIVFANTRAAVARLVTRLTNRGFAVVSLSGELTQSERSHALQAMRDGRARICVATDVAARGIDLPNLDLVIHAELPQSEEALLHRSGRTGRAGRKGISALIVPPRARNRAERMLRAAKVTAEWEPGPSAEAVLARDEARLLADPVWAEPAAETETATLAALLAQRSPEQLALAMMRLWRGQRSAPEELESIAPRVAPGAGFGPSRWFSIPIGRISKASPKWLMPKVCEAGGITRNEIGAIRIFDDESFVEVSANVLDHFLEALGPTGEIAPGLRLTLLEGVPEEVRNAGTGRPGAGRKPGFKPKFGGKPGKSFGGKSFGEKSYGDKPHGDKPAPKGPRKPRPEGDFSERPTKPAYKGDRADKPSGDKFAKPARKGGWEPRDGAKPKAKYAPKGPAKAGKPYKGKKG</sequence>
<accession>A0A2A4CRB6</accession>
<dbReference type="SUPFAM" id="SSF52540">
    <property type="entry name" value="P-loop containing nucleoside triphosphate hydrolases"/>
    <property type="match status" value="1"/>
</dbReference>
<dbReference type="CDD" id="cd12252">
    <property type="entry name" value="RRM_DbpA"/>
    <property type="match status" value="1"/>
</dbReference>
<name>A0A2A4CRB6_9RHOB</name>
<dbReference type="PROSITE" id="PS51194">
    <property type="entry name" value="HELICASE_CTER"/>
    <property type="match status" value="1"/>
</dbReference>
<evidence type="ECO:0000313" key="11">
    <source>
        <dbReference type="Proteomes" id="UP000243507"/>
    </source>
</evidence>
<dbReference type="InterPro" id="IPR027417">
    <property type="entry name" value="P-loop_NTPase"/>
</dbReference>
<dbReference type="CDD" id="cd18787">
    <property type="entry name" value="SF2_C_DEAD"/>
    <property type="match status" value="1"/>
</dbReference>
<dbReference type="InterPro" id="IPR050079">
    <property type="entry name" value="DEAD_box_RNA_helicase"/>
</dbReference>